<name>D8RL67_SELML</name>
<evidence type="ECO:0008006" key="5">
    <source>
        <dbReference type="Google" id="ProtNLM"/>
    </source>
</evidence>
<sequence>MVEAYGKKGQLLEARMLFDRMPSRSLVSWTTMVAAYALNGHCLEALEVFGEMVMGDLWPDDVVFGGVLVACTHAGLVEQCRSYFVSMLLDYGIRASVEHYGCLIDVFARTGQLKSAEDLIRNMPFCEDQNLWNSLLGACKLQEDMKQGMRVLPELNPDDSSAYVLVSNLCKARA</sequence>
<evidence type="ECO:0000313" key="4">
    <source>
        <dbReference type="Proteomes" id="UP000001514"/>
    </source>
</evidence>
<dbReference type="PANTHER" id="PTHR47926:SF533">
    <property type="entry name" value="DYW DOMAIN-CONTAINING PROTEIN"/>
    <property type="match status" value="1"/>
</dbReference>
<dbReference type="GO" id="GO:0009451">
    <property type="term" value="P:RNA modification"/>
    <property type="evidence" value="ECO:0007669"/>
    <property type="project" value="InterPro"/>
</dbReference>
<dbReference type="EMBL" id="GL377583">
    <property type="protein sequence ID" value="EFJ26865.1"/>
    <property type="molecule type" value="Genomic_DNA"/>
</dbReference>
<dbReference type="PANTHER" id="PTHR47926">
    <property type="entry name" value="PENTATRICOPEPTIDE REPEAT-CONTAINING PROTEIN"/>
    <property type="match status" value="1"/>
</dbReference>
<accession>D8RL67</accession>
<evidence type="ECO:0000256" key="2">
    <source>
        <dbReference type="PROSITE-ProRule" id="PRU00708"/>
    </source>
</evidence>
<dbReference type="InterPro" id="IPR011990">
    <property type="entry name" value="TPR-like_helical_dom_sf"/>
</dbReference>
<dbReference type="PROSITE" id="PS51375">
    <property type="entry name" value="PPR"/>
    <property type="match status" value="1"/>
</dbReference>
<dbReference type="OMA" id="FLECACC"/>
<evidence type="ECO:0000313" key="3">
    <source>
        <dbReference type="EMBL" id="EFJ26865.1"/>
    </source>
</evidence>
<gene>
    <name evidence="3" type="ORF">SELMODRAFT_96437</name>
</gene>
<reference evidence="3 4" key="1">
    <citation type="journal article" date="2011" name="Science">
        <title>The Selaginella genome identifies genetic changes associated with the evolution of vascular plants.</title>
        <authorList>
            <person name="Banks J.A."/>
            <person name="Nishiyama T."/>
            <person name="Hasebe M."/>
            <person name="Bowman J.L."/>
            <person name="Gribskov M."/>
            <person name="dePamphilis C."/>
            <person name="Albert V.A."/>
            <person name="Aono N."/>
            <person name="Aoyama T."/>
            <person name="Ambrose B.A."/>
            <person name="Ashton N.W."/>
            <person name="Axtell M.J."/>
            <person name="Barker E."/>
            <person name="Barker M.S."/>
            <person name="Bennetzen J.L."/>
            <person name="Bonawitz N.D."/>
            <person name="Chapple C."/>
            <person name="Cheng C."/>
            <person name="Correa L.G."/>
            <person name="Dacre M."/>
            <person name="DeBarry J."/>
            <person name="Dreyer I."/>
            <person name="Elias M."/>
            <person name="Engstrom E.M."/>
            <person name="Estelle M."/>
            <person name="Feng L."/>
            <person name="Finet C."/>
            <person name="Floyd S.K."/>
            <person name="Frommer W.B."/>
            <person name="Fujita T."/>
            <person name="Gramzow L."/>
            <person name="Gutensohn M."/>
            <person name="Harholt J."/>
            <person name="Hattori M."/>
            <person name="Heyl A."/>
            <person name="Hirai T."/>
            <person name="Hiwatashi Y."/>
            <person name="Ishikawa M."/>
            <person name="Iwata M."/>
            <person name="Karol K.G."/>
            <person name="Koehler B."/>
            <person name="Kolukisaoglu U."/>
            <person name="Kubo M."/>
            <person name="Kurata T."/>
            <person name="Lalonde S."/>
            <person name="Li K."/>
            <person name="Li Y."/>
            <person name="Litt A."/>
            <person name="Lyons E."/>
            <person name="Manning G."/>
            <person name="Maruyama T."/>
            <person name="Michael T.P."/>
            <person name="Mikami K."/>
            <person name="Miyazaki S."/>
            <person name="Morinaga S."/>
            <person name="Murata T."/>
            <person name="Mueller-Roeber B."/>
            <person name="Nelson D.R."/>
            <person name="Obara M."/>
            <person name="Oguri Y."/>
            <person name="Olmstead R.G."/>
            <person name="Onodera N."/>
            <person name="Petersen B.L."/>
            <person name="Pils B."/>
            <person name="Prigge M."/>
            <person name="Rensing S.A."/>
            <person name="Riano-Pachon D.M."/>
            <person name="Roberts A.W."/>
            <person name="Sato Y."/>
            <person name="Scheller H.V."/>
            <person name="Schulz B."/>
            <person name="Schulz C."/>
            <person name="Shakirov E.V."/>
            <person name="Shibagaki N."/>
            <person name="Shinohara N."/>
            <person name="Shippen D.E."/>
            <person name="Soerensen I."/>
            <person name="Sotooka R."/>
            <person name="Sugimoto N."/>
            <person name="Sugita M."/>
            <person name="Sumikawa N."/>
            <person name="Tanurdzic M."/>
            <person name="Theissen G."/>
            <person name="Ulvskov P."/>
            <person name="Wakazuki S."/>
            <person name="Weng J.K."/>
            <person name="Willats W.W."/>
            <person name="Wipf D."/>
            <person name="Wolf P.G."/>
            <person name="Yang L."/>
            <person name="Zimmer A.D."/>
            <person name="Zhu Q."/>
            <person name="Mitros T."/>
            <person name="Hellsten U."/>
            <person name="Loque D."/>
            <person name="Otillar R."/>
            <person name="Salamov A."/>
            <person name="Schmutz J."/>
            <person name="Shapiro H."/>
            <person name="Lindquist E."/>
            <person name="Lucas S."/>
            <person name="Rokhsar D."/>
            <person name="Grigoriev I.V."/>
        </authorList>
    </citation>
    <scope>NUCLEOTIDE SEQUENCE [LARGE SCALE GENOMIC DNA]</scope>
</reference>
<dbReference type="AlphaFoldDB" id="D8RL67"/>
<dbReference type="FunFam" id="1.25.40.10:FF:000158">
    <property type="entry name" value="pentatricopeptide repeat-containing protein At2g33680"/>
    <property type="match status" value="1"/>
</dbReference>
<evidence type="ECO:0000256" key="1">
    <source>
        <dbReference type="ARBA" id="ARBA00022737"/>
    </source>
</evidence>
<organism evidence="4">
    <name type="scientific">Selaginella moellendorffii</name>
    <name type="common">Spikemoss</name>
    <dbReference type="NCBI Taxonomy" id="88036"/>
    <lineage>
        <taxon>Eukaryota</taxon>
        <taxon>Viridiplantae</taxon>
        <taxon>Streptophyta</taxon>
        <taxon>Embryophyta</taxon>
        <taxon>Tracheophyta</taxon>
        <taxon>Lycopodiopsida</taxon>
        <taxon>Selaginellales</taxon>
        <taxon>Selaginellaceae</taxon>
        <taxon>Selaginella</taxon>
    </lineage>
</organism>
<dbReference type="eggNOG" id="KOG4197">
    <property type="taxonomic scope" value="Eukaryota"/>
</dbReference>
<dbReference type="HOGENOM" id="CLU_002706_0_0_1"/>
<dbReference type="NCBIfam" id="TIGR00756">
    <property type="entry name" value="PPR"/>
    <property type="match status" value="2"/>
</dbReference>
<dbReference type="GO" id="GO:0048731">
    <property type="term" value="P:system development"/>
    <property type="evidence" value="ECO:0007669"/>
    <property type="project" value="UniProtKB-ARBA"/>
</dbReference>
<dbReference type="GO" id="GO:0003723">
    <property type="term" value="F:RNA binding"/>
    <property type="evidence" value="ECO:0007669"/>
    <property type="project" value="InterPro"/>
</dbReference>
<protein>
    <recommendedName>
        <fullName evidence="5">Pentacotripeptide-repeat region of PRORP domain-containing protein</fullName>
    </recommendedName>
</protein>
<feature type="repeat" description="PPR" evidence="2">
    <location>
        <begin position="25"/>
        <end position="59"/>
    </location>
</feature>
<proteinExistence type="predicted"/>
<keyword evidence="1" id="KW-0677">Repeat</keyword>
<dbReference type="KEGG" id="smo:SELMODRAFT_96437"/>
<dbReference type="Gramene" id="EFJ26865">
    <property type="protein sequence ID" value="EFJ26865"/>
    <property type="gene ID" value="SELMODRAFT_96437"/>
</dbReference>
<dbReference type="Pfam" id="PF01535">
    <property type="entry name" value="PPR"/>
    <property type="match status" value="3"/>
</dbReference>
<dbReference type="STRING" id="88036.D8RL67"/>
<dbReference type="Proteomes" id="UP000001514">
    <property type="component" value="Unassembled WGS sequence"/>
</dbReference>
<dbReference type="InterPro" id="IPR002885">
    <property type="entry name" value="PPR_rpt"/>
</dbReference>
<dbReference type="Gene3D" id="1.25.40.10">
    <property type="entry name" value="Tetratricopeptide repeat domain"/>
    <property type="match status" value="1"/>
</dbReference>
<dbReference type="InParanoid" id="D8RL67"/>
<dbReference type="InterPro" id="IPR046960">
    <property type="entry name" value="PPR_At4g14850-like_plant"/>
</dbReference>
<keyword evidence="4" id="KW-1185">Reference proteome</keyword>
<dbReference type="OrthoDB" id="185373at2759"/>